<gene>
    <name evidence="1" type="ORF">FWK35_00023428</name>
</gene>
<organism evidence="1 2">
    <name type="scientific">Aphis craccivora</name>
    <name type="common">Cowpea aphid</name>
    <dbReference type="NCBI Taxonomy" id="307492"/>
    <lineage>
        <taxon>Eukaryota</taxon>
        <taxon>Metazoa</taxon>
        <taxon>Ecdysozoa</taxon>
        <taxon>Arthropoda</taxon>
        <taxon>Hexapoda</taxon>
        <taxon>Insecta</taxon>
        <taxon>Pterygota</taxon>
        <taxon>Neoptera</taxon>
        <taxon>Paraneoptera</taxon>
        <taxon>Hemiptera</taxon>
        <taxon>Sternorrhyncha</taxon>
        <taxon>Aphidomorpha</taxon>
        <taxon>Aphidoidea</taxon>
        <taxon>Aphididae</taxon>
        <taxon>Aphidini</taxon>
        <taxon>Aphis</taxon>
        <taxon>Aphis</taxon>
    </lineage>
</organism>
<name>A0A6G0WQH8_APHCR</name>
<accession>A0A6G0WQH8</accession>
<sequence length="90" mass="10672">MLTMKFYEEFMERQIKNFNKRKNNQFEKRVQHLSSVGGKSIKCMVKNVIFESVKTIKKFALSYNASNEIEQVIKYVLVQTPFKIKNKTSD</sequence>
<reference evidence="1 2" key="1">
    <citation type="submission" date="2019-08" db="EMBL/GenBank/DDBJ databases">
        <title>Whole genome of Aphis craccivora.</title>
        <authorList>
            <person name="Voronova N.V."/>
            <person name="Shulinski R.S."/>
            <person name="Bandarenka Y.V."/>
            <person name="Zhorov D.G."/>
            <person name="Warner D."/>
        </authorList>
    </citation>
    <scope>NUCLEOTIDE SEQUENCE [LARGE SCALE GENOMIC DNA]</scope>
    <source>
        <strain evidence="1">180601</strain>
        <tissue evidence="1">Whole Body</tissue>
    </source>
</reference>
<protein>
    <submittedName>
        <fullName evidence="1">DUF4806 domain-containing protein</fullName>
    </submittedName>
</protein>
<dbReference type="AlphaFoldDB" id="A0A6G0WQH8"/>
<evidence type="ECO:0000313" key="2">
    <source>
        <dbReference type="Proteomes" id="UP000478052"/>
    </source>
</evidence>
<dbReference type="Proteomes" id="UP000478052">
    <property type="component" value="Unassembled WGS sequence"/>
</dbReference>
<comment type="caution">
    <text evidence="1">The sequence shown here is derived from an EMBL/GenBank/DDBJ whole genome shotgun (WGS) entry which is preliminary data.</text>
</comment>
<dbReference type="EMBL" id="VUJU01008518">
    <property type="protein sequence ID" value="KAF0729627.1"/>
    <property type="molecule type" value="Genomic_DNA"/>
</dbReference>
<dbReference type="OrthoDB" id="6592468at2759"/>
<evidence type="ECO:0000313" key="1">
    <source>
        <dbReference type="EMBL" id="KAF0729627.1"/>
    </source>
</evidence>
<proteinExistence type="predicted"/>
<keyword evidence="2" id="KW-1185">Reference proteome</keyword>